<dbReference type="AlphaFoldDB" id="A0A0A5G4G1"/>
<evidence type="ECO:0000313" key="4">
    <source>
        <dbReference type="Proteomes" id="UP000030401"/>
    </source>
</evidence>
<organism evidence="3 4">
    <name type="scientific">Pontibacillus litoralis JSM 072002</name>
    <dbReference type="NCBI Taxonomy" id="1385512"/>
    <lineage>
        <taxon>Bacteria</taxon>
        <taxon>Bacillati</taxon>
        <taxon>Bacillota</taxon>
        <taxon>Bacilli</taxon>
        <taxon>Bacillales</taxon>
        <taxon>Bacillaceae</taxon>
        <taxon>Pontibacillus</taxon>
    </lineage>
</organism>
<evidence type="ECO:0000313" key="3">
    <source>
        <dbReference type="EMBL" id="KGX86008.1"/>
    </source>
</evidence>
<dbReference type="OrthoDB" id="2087420at2"/>
<evidence type="ECO:0000256" key="1">
    <source>
        <dbReference type="SAM" id="MobiDB-lite"/>
    </source>
</evidence>
<gene>
    <name evidence="3" type="ORF">N784_06470</name>
</gene>
<feature type="compositionally biased region" description="Basic and acidic residues" evidence="1">
    <location>
        <begin position="36"/>
        <end position="65"/>
    </location>
</feature>
<proteinExistence type="predicted"/>
<feature type="region of interest" description="Disordered" evidence="1">
    <location>
        <begin position="36"/>
        <end position="78"/>
    </location>
</feature>
<feature type="compositionally biased region" description="Polar residues" evidence="1">
    <location>
        <begin position="68"/>
        <end position="78"/>
    </location>
</feature>
<evidence type="ECO:0000256" key="2">
    <source>
        <dbReference type="SAM" id="Phobius"/>
    </source>
</evidence>
<sequence length="193" mass="21849">MKTLKVLMWIGVICILALTITMAYFVVSANFASEDVKEEKEEKTNANEKQREKESNDGAEVKEEVVTEASSDENGGQTEMSDIGVFIAKQHEFYNRTTGYGKLDSLQLEEQKEQASAIIKYIDNAEDYGKVLKQDIESIHSIANQVVNGEEQVSHVQSLHRMFHDLDIAINGYTNYKKVWGVTKTYESVVRSE</sequence>
<dbReference type="EMBL" id="AVPG01000017">
    <property type="protein sequence ID" value="KGX86008.1"/>
    <property type="molecule type" value="Genomic_DNA"/>
</dbReference>
<protein>
    <submittedName>
        <fullName evidence="3">Uncharacterized protein</fullName>
    </submittedName>
</protein>
<comment type="caution">
    <text evidence="3">The sequence shown here is derived from an EMBL/GenBank/DDBJ whole genome shotgun (WGS) entry which is preliminary data.</text>
</comment>
<keyword evidence="4" id="KW-1185">Reference proteome</keyword>
<reference evidence="3 4" key="1">
    <citation type="submission" date="2013-08" db="EMBL/GenBank/DDBJ databases">
        <authorList>
            <person name="Huang J."/>
            <person name="Wang G."/>
        </authorList>
    </citation>
    <scope>NUCLEOTIDE SEQUENCE [LARGE SCALE GENOMIC DNA]</scope>
    <source>
        <strain evidence="3 4">JSM 072002</strain>
    </source>
</reference>
<keyword evidence="2" id="KW-0472">Membrane</keyword>
<accession>A0A0A5G4G1</accession>
<keyword evidence="2" id="KW-0812">Transmembrane</keyword>
<feature type="transmembrane region" description="Helical" evidence="2">
    <location>
        <begin position="6"/>
        <end position="27"/>
    </location>
</feature>
<dbReference type="eggNOG" id="ENOG5032UC4">
    <property type="taxonomic scope" value="Bacteria"/>
</dbReference>
<dbReference type="Proteomes" id="UP000030401">
    <property type="component" value="Unassembled WGS sequence"/>
</dbReference>
<dbReference type="RefSeq" id="WP_052127275.1">
    <property type="nucleotide sequence ID" value="NZ_AVPG01000017.1"/>
</dbReference>
<keyword evidence="2" id="KW-1133">Transmembrane helix</keyword>
<name>A0A0A5G4G1_9BACI</name>